<dbReference type="GO" id="GO:0001164">
    <property type="term" value="F:RNA polymerase I core promoter sequence-specific DNA binding"/>
    <property type="evidence" value="ECO:0007669"/>
    <property type="project" value="TreeGrafter"/>
</dbReference>
<dbReference type="STRING" id="52838.A0A4S8K736"/>
<proteinExistence type="predicted"/>
<keyword evidence="2" id="KW-1185">Reference proteome</keyword>
<dbReference type="PANTHER" id="PTHR15319">
    <property type="entry name" value="TATA BOX-BINDING PROTEIN ASSOCIATED FACTOR RNA POLYMERASE I SUBUNIT C"/>
    <property type="match status" value="1"/>
</dbReference>
<organism evidence="1 2">
    <name type="scientific">Musa balbisiana</name>
    <name type="common">Banana</name>
    <dbReference type="NCBI Taxonomy" id="52838"/>
    <lineage>
        <taxon>Eukaryota</taxon>
        <taxon>Viridiplantae</taxon>
        <taxon>Streptophyta</taxon>
        <taxon>Embryophyta</taxon>
        <taxon>Tracheophyta</taxon>
        <taxon>Spermatophyta</taxon>
        <taxon>Magnoliopsida</taxon>
        <taxon>Liliopsida</taxon>
        <taxon>Zingiberales</taxon>
        <taxon>Musaceae</taxon>
        <taxon>Musa</taxon>
    </lineage>
</organism>
<evidence type="ECO:0000313" key="2">
    <source>
        <dbReference type="Proteomes" id="UP000317650"/>
    </source>
</evidence>
<accession>A0A4S8K736</accession>
<dbReference type="InterPro" id="IPR038801">
    <property type="entry name" value="TAF1C"/>
</dbReference>
<evidence type="ECO:0000313" key="1">
    <source>
        <dbReference type="EMBL" id="THU70729.1"/>
    </source>
</evidence>
<gene>
    <name evidence="1" type="ORF">C4D60_Mb08t28020</name>
</gene>
<dbReference type="EMBL" id="PYDT01000002">
    <property type="protein sequence ID" value="THU70729.1"/>
    <property type="molecule type" value="Genomic_DNA"/>
</dbReference>
<dbReference type="Proteomes" id="UP000317650">
    <property type="component" value="Chromosome 8"/>
</dbReference>
<dbReference type="GO" id="GO:0001650">
    <property type="term" value="C:fibrillar center"/>
    <property type="evidence" value="ECO:0007669"/>
    <property type="project" value="TreeGrafter"/>
</dbReference>
<dbReference type="AlphaFoldDB" id="A0A4S8K736"/>
<sequence>MEFSDEWRSLWPVSSVFAAPILRPSDAAAADPVGPLLFSPSPLPPLPLLSSPSLALDIPAPLPGSSFVEGLRSFFHCPANEAFLPSAAVDALAIEAAVSVPGPSASDPLPCNNLAALRCRNGSSMVLFFPTGPNANLIGYVGLSFRGVAPPELGLDRDGDVFKLREGYKHPYHRIVMMSAVAATQSSWAPEAASASPGNPLIEGFLIATTLYSVNWFSIETRVTGTGQERPFLVPMAKQGFESAVVHACWSPHFVEESAALLESGDLCWFNLQTKRGGTMRVALPGEVNPGEWLSCEFGGQPWTVIVACSKAVVLVDLRSTKGTEHKVLAHIKMSSSLYVSPLIEMNDRFIAFGKASYNDFHIALVTEHRLLLFDVRKPLAPLLTWNHRMDSPHFIAMLRLSELRPSNEFKWASESGYVILIGSFWNNEFTLFCYGPRKAGCSGNSSLFAWELPSSLPLSDNGCESGDSFVREIFSAENSAYGSVWRQREKKVAGLCIVPNDIFPIDSESGGGFSLIRLTLSGKLEIQRYHASSKLYCQETNFTEADQLKEVDDSVTNSEGRECRMSSRCEFYRLWYLSEYMNGNLSNALAMRGLQANYKETCQISLGHDMNELISHILKSSNLSVSAFANEVSIPTSIFEVACRRTLNCLRSNILPLAFSKYSDLFRLDWASTFEFLEIPWSLPQKRSLPFFAGKPSRRSEKWSSKTLFGDALVGPVLPVPVLLALQQHDKKDGSFTFKDNPDDDLLDYQCRTVLKDVLPEISIADTRNCNGWGATDELQAEKSYFLYEPTQAHASSASERTNIDAAPKADKVYVKTNPFGFKAAARSKIRHLYIEHLRVLHCWFQVRPQRGSSRPAARNEAPLVHTTAASHSFSKWKVDYLMEICATQMSVARVALAKIRRSQRRRSNRRKQSGAWKQHIPSSSLLFLGGLTQMLQREDKQLVVGLPPCMMESVTVNALSLDDTQIIQAI</sequence>
<comment type="caution">
    <text evidence="1">The sequence shown here is derived from an EMBL/GenBank/DDBJ whole genome shotgun (WGS) entry which is preliminary data.</text>
</comment>
<reference evidence="1 2" key="1">
    <citation type="journal article" date="2019" name="Nat. Plants">
        <title>Genome sequencing of Musa balbisiana reveals subgenome evolution and function divergence in polyploid bananas.</title>
        <authorList>
            <person name="Yao X."/>
        </authorList>
    </citation>
    <scope>NUCLEOTIDE SEQUENCE [LARGE SCALE GENOMIC DNA]</scope>
    <source>
        <strain evidence="2">cv. DH-PKW</strain>
        <tissue evidence="1">Leaves</tissue>
    </source>
</reference>
<dbReference type="PANTHER" id="PTHR15319:SF1">
    <property type="entry name" value="TATA BOX-BINDING PROTEIN-ASSOCIATED FACTOR RNA POLYMERASE I SUBUNIT C"/>
    <property type="match status" value="1"/>
</dbReference>
<protein>
    <submittedName>
        <fullName evidence="1">Uncharacterized protein</fullName>
    </submittedName>
</protein>
<name>A0A4S8K736_MUSBA</name>